<dbReference type="Proteomes" id="UP001234602">
    <property type="component" value="Unassembled WGS sequence"/>
</dbReference>
<dbReference type="RefSeq" id="WP_061461551.1">
    <property type="nucleotide sequence ID" value="NZ_CP011008.1"/>
</dbReference>
<evidence type="ECO:0000256" key="1">
    <source>
        <dbReference type="ARBA" id="ARBA00006382"/>
    </source>
</evidence>
<feature type="domain" description="Glutamate/phenylalanine/leucine/valine/L-tryptophan dehydrogenase dimerisation" evidence="3">
    <location>
        <begin position="1"/>
        <end position="60"/>
    </location>
</feature>
<reference evidence="4" key="1">
    <citation type="submission" date="2023-06" db="EMBL/GenBank/DDBJ databases">
        <title>Comparative genomics of Bacillaceae isolates and their secondary metabolite potential.</title>
        <authorList>
            <person name="Song L."/>
            <person name="Nielsen L.J."/>
            <person name="Mohite O."/>
            <person name="Xu X."/>
            <person name="Weber T."/>
            <person name="Kovacs A.T."/>
        </authorList>
    </citation>
    <scope>NUCLEOTIDE SEQUENCE</scope>
    <source>
        <strain evidence="4">D8_B_37</strain>
    </source>
</reference>
<evidence type="ECO:0000256" key="2">
    <source>
        <dbReference type="ARBA" id="ARBA00023002"/>
    </source>
</evidence>
<dbReference type="AlphaFoldDB" id="A0AAW7IIW6"/>
<comment type="caution">
    <text evidence="4">The sequence shown here is derived from an EMBL/GenBank/DDBJ whole genome shotgun (WGS) entry which is preliminary data.</text>
</comment>
<gene>
    <name evidence="4" type="ORF">QUF89_25530</name>
</gene>
<dbReference type="Gene3D" id="3.40.50.10860">
    <property type="entry name" value="Leucine Dehydrogenase, chain A, domain 1"/>
    <property type="match status" value="1"/>
</dbReference>
<keyword evidence="2" id="KW-0560">Oxidoreductase</keyword>
<protein>
    <submittedName>
        <fullName evidence="4">Glu/Leu/Phe/Val dehydrogenase dimerization domain-containing protein</fullName>
    </submittedName>
</protein>
<dbReference type="InterPro" id="IPR046346">
    <property type="entry name" value="Aminoacid_DH-like_N_sf"/>
</dbReference>
<dbReference type="GO" id="GO:0016491">
    <property type="term" value="F:oxidoreductase activity"/>
    <property type="evidence" value="ECO:0007669"/>
    <property type="project" value="UniProtKB-KW"/>
</dbReference>
<evidence type="ECO:0000259" key="3">
    <source>
        <dbReference type="Pfam" id="PF02812"/>
    </source>
</evidence>
<sequence length="64" mass="7296">MHPTVTREEVERLAEAMAYKYNASESVTTGGYKAIISYDYKAPDAYEVLRRFLIAMMPYIDVGV</sequence>
<proteinExistence type="inferred from homology"/>
<accession>A0AAW7IIW6</accession>
<dbReference type="Pfam" id="PF02812">
    <property type="entry name" value="ELFV_dehydrog_N"/>
    <property type="match status" value="1"/>
</dbReference>
<evidence type="ECO:0000313" key="4">
    <source>
        <dbReference type="EMBL" id="MDM5455450.1"/>
    </source>
</evidence>
<comment type="similarity">
    <text evidence="1">Belongs to the Glu/Leu/Phe/Val dehydrogenases family.</text>
</comment>
<dbReference type="EMBL" id="JAUCEY010000008">
    <property type="protein sequence ID" value="MDM5455450.1"/>
    <property type="molecule type" value="Genomic_DNA"/>
</dbReference>
<evidence type="ECO:0000313" key="5">
    <source>
        <dbReference type="Proteomes" id="UP001234602"/>
    </source>
</evidence>
<dbReference type="GO" id="GO:0006520">
    <property type="term" value="P:amino acid metabolic process"/>
    <property type="evidence" value="ECO:0007669"/>
    <property type="project" value="InterPro"/>
</dbReference>
<name>A0AAW7IIW6_9BACI</name>
<organism evidence="4 5">
    <name type="scientific">Peribacillus simplex</name>
    <dbReference type="NCBI Taxonomy" id="1478"/>
    <lineage>
        <taxon>Bacteria</taxon>
        <taxon>Bacillati</taxon>
        <taxon>Bacillota</taxon>
        <taxon>Bacilli</taxon>
        <taxon>Bacillales</taxon>
        <taxon>Bacillaceae</taxon>
        <taxon>Peribacillus</taxon>
    </lineage>
</organism>
<dbReference type="SUPFAM" id="SSF53223">
    <property type="entry name" value="Aminoacid dehydrogenase-like, N-terminal domain"/>
    <property type="match status" value="1"/>
</dbReference>
<dbReference type="InterPro" id="IPR006097">
    <property type="entry name" value="Glu/Leu/Phe/Val/Trp_DH_dimer"/>
</dbReference>